<reference evidence="6 7" key="1">
    <citation type="submission" date="2018-06" db="EMBL/GenBank/DDBJ databases">
        <title>Genomic Encyclopedia of Type Strains, Phase IV (KMG-V): Genome sequencing to study the core and pangenomes of soil and plant-associated prokaryotes.</title>
        <authorList>
            <person name="Whitman W."/>
        </authorList>
    </citation>
    <scope>NUCLEOTIDE SEQUENCE [LARGE SCALE GENOMIC DNA]</scope>
    <source>
        <strain evidence="6 7">SRCL-318</strain>
    </source>
</reference>
<dbReference type="InterPro" id="IPR015424">
    <property type="entry name" value="PyrdxlP-dep_Trfase"/>
</dbReference>
<gene>
    <name evidence="6" type="ORF">C7410_12950</name>
</gene>
<evidence type="ECO:0000256" key="1">
    <source>
        <dbReference type="ARBA" id="ARBA00022898"/>
    </source>
</evidence>
<protein>
    <submittedName>
        <fullName evidence="6">dTDP-4-amino-4,6-dideoxygalactose transaminase</fullName>
    </submittedName>
</protein>
<dbReference type="AlphaFoldDB" id="A0A2V4TDX0"/>
<evidence type="ECO:0000256" key="5">
    <source>
        <dbReference type="RuleBase" id="RU004508"/>
    </source>
</evidence>
<evidence type="ECO:0000313" key="6">
    <source>
        <dbReference type="EMBL" id="PYE16609.1"/>
    </source>
</evidence>
<evidence type="ECO:0000256" key="4">
    <source>
        <dbReference type="PIRSR" id="PIRSR000390-2"/>
    </source>
</evidence>
<dbReference type="PIRSF" id="PIRSF000390">
    <property type="entry name" value="PLP_StrS"/>
    <property type="match status" value="1"/>
</dbReference>
<dbReference type="InterPro" id="IPR015421">
    <property type="entry name" value="PyrdxlP-dep_Trfase_major"/>
</dbReference>
<accession>A0A2V4TDX0</accession>
<dbReference type="FunFam" id="3.40.640.10:FF:000089">
    <property type="entry name" value="Aminotransferase, DegT/DnrJ/EryC1/StrS family"/>
    <property type="match status" value="1"/>
</dbReference>
<keyword evidence="1 4" id="KW-0663">Pyridoxal phosphate</keyword>
<sequence length="370" mass="40311">MNTIHFLDLATTHDSIRQELDAAYQRVMHSSRFILGEEVAAFEREFSAYCGVGQCIGVGNGLDAIHLVLRALGIGPGDEVLVPSNTYIATWLAVSQAGATPVPVEPLASTHNIDPQAIERAITPRTRAIIPVHLYGQPADMAPICEIARRRGLKVVEDAAQAHGALYDGQRAGSLGDAAAFSFYPGKNLGALGDGGAVVTRDEALAKRVRTLANYGSKVKYVHDVSGYNSRLDELQAAFLRVKLPYLDEWNAHRRVLVDRYFARLRDEAIGLPVVIGKASPVWHLFVVRVQERARVMRYLQESGVGVQIHYPIPPMRSGAYQEQCRTMQPCAIADALSDDVLSLPIGPHLSVAQVDSVCELLLEAVRSTG</sequence>
<comment type="caution">
    <text evidence="6">The sequence shown here is derived from an EMBL/GenBank/DDBJ whole genome shotgun (WGS) entry which is preliminary data.</text>
</comment>
<dbReference type="Gene3D" id="3.40.640.10">
    <property type="entry name" value="Type I PLP-dependent aspartate aminotransferase-like (Major domain)"/>
    <property type="match status" value="1"/>
</dbReference>
<evidence type="ECO:0000313" key="7">
    <source>
        <dbReference type="Proteomes" id="UP000247772"/>
    </source>
</evidence>
<evidence type="ECO:0000256" key="2">
    <source>
        <dbReference type="ARBA" id="ARBA00037999"/>
    </source>
</evidence>
<dbReference type="CDD" id="cd00616">
    <property type="entry name" value="AHBA_syn"/>
    <property type="match status" value="1"/>
</dbReference>
<evidence type="ECO:0000256" key="3">
    <source>
        <dbReference type="PIRSR" id="PIRSR000390-1"/>
    </source>
</evidence>
<feature type="modified residue" description="N6-(pyridoxal phosphate)lysine" evidence="4">
    <location>
        <position position="187"/>
    </location>
</feature>
<dbReference type="GO" id="GO:0030170">
    <property type="term" value="F:pyridoxal phosphate binding"/>
    <property type="evidence" value="ECO:0007669"/>
    <property type="project" value="UniProtKB-ARBA"/>
</dbReference>
<dbReference type="InterPro" id="IPR000653">
    <property type="entry name" value="DegT/StrS_aminotransferase"/>
</dbReference>
<dbReference type="GO" id="GO:0008483">
    <property type="term" value="F:transaminase activity"/>
    <property type="evidence" value="ECO:0007669"/>
    <property type="project" value="TreeGrafter"/>
</dbReference>
<dbReference type="Gene3D" id="3.90.1150.10">
    <property type="entry name" value="Aspartate Aminotransferase, domain 1"/>
    <property type="match status" value="1"/>
</dbReference>
<dbReference type="GO" id="GO:0000271">
    <property type="term" value="P:polysaccharide biosynthetic process"/>
    <property type="evidence" value="ECO:0007669"/>
    <property type="project" value="TreeGrafter"/>
</dbReference>
<dbReference type="OrthoDB" id="9804264at2"/>
<organism evidence="6 7">
    <name type="scientific">Paraburkholderia silvatlantica</name>
    <dbReference type="NCBI Taxonomy" id="321895"/>
    <lineage>
        <taxon>Bacteria</taxon>
        <taxon>Pseudomonadati</taxon>
        <taxon>Pseudomonadota</taxon>
        <taxon>Betaproteobacteria</taxon>
        <taxon>Burkholderiales</taxon>
        <taxon>Burkholderiaceae</taxon>
        <taxon>Paraburkholderia</taxon>
    </lineage>
</organism>
<dbReference type="InterPro" id="IPR015422">
    <property type="entry name" value="PyrdxlP-dep_Trfase_small"/>
</dbReference>
<dbReference type="PANTHER" id="PTHR30244:SF36">
    <property type="entry name" value="3-OXO-GLUCOSE-6-PHOSPHATE:GLUTAMATE AMINOTRANSFERASE"/>
    <property type="match status" value="1"/>
</dbReference>
<dbReference type="Pfam" id="PF01041">
    <property type="entry name" value="DegT_DnrJ_EryC1"/>
    <property type="match status" value="1"/>
</dbReference>
<proteinExistence type="inferred from homology"/>
<dbReference type="SUPFAM" id="SSF53383">
    <property type="entry name" value="PLP-dependent transferases"/>
    <property type="match status" value="1"/>
</dbReference>
<comment type="similarity">
    <text evidence="2 5">Belongs to the DegT/DnrJ/EryC1 family.</text>
</comment>
<feature type="active site" description="Proton acceptor" evidence="3">
    <location>
        <position position="187"/>
    </location>
</feature>
<dbReference type="RefSeq" id="WP_110857012.1">
    <property type="nucleotide sequence ID" value="NZ_QJSQ01000029.1"/>
</dbReference>
<dbReference type="Proteomes" id="UP000247772">
    <property type="component" value="Unassembled WGS sequence"/>
</dbReference>
<name>A0A2V4TDX0_9BURK</name>
<dbReference type="EMBL" id="QJSQ01000029">
    <property type="protein sequence ID" value="PYE16609.1"/>
    <property type="molecule type" value="Genomic_DNA"/>
</dbReference>
<dbReference type="PANTHER" id="PTHR30244">
    <property type="entry name" value="TRANSAMINASE"/>
    <property type="match status" value="1"/>
</dbReference>